<sequence>MWEVRKKKLENENLLYAAHVKRLNLIQLERERVIQQRKSLVTEQARLEKRSAQIDVEMKELDLAITKFQ</sequence>
<dbReference type="EMBL" id="OC319333">
    <property type="protein sequence ID" value="CAD7405080.1"/>
    <property type="molecule type" value="Genomic_DNA"/>
</dbReference>
<organism evidence="1">
    <name type="scientific">Timema cristinae</name>
    <name type="common">Walking stick</name>
    <dbReference type="NCBI Taxonomy" id="61476"/>
    <lineage>
        <taxon>Eukaryota</taxon>
        <taxon>Metazoa</taxon>
        <taxon>Ecdysozoa</taxon>
        <taxon>Arthropoda</taxon>
        <taxon>Hexapoda</taxon>
        <taxon>Insecta</taxon>
        <taxon>Pterygota</taxon>
        <taxon>Neoptera</taxon>
        <taxon>Polyneoptera</taxon>
        <taxon>Phasmatodea</taxon>
        <taxon>Timematodea</taxon>
        <taxon>Timematoidea</taxon>
        <taxon>Timematidae</taxon>
        <taxon>Timema</taxon>
    </lineage>
</organism>
<name>A0A7R9H404_TIMCR</name>
<proteinExistence type="predicted"/>
<evidence type="ECO:0000313" key="1">
    <source>
        <dbReference type="EMBL" id="CAD7405080.1"/>
    </source>
</evidence>
<gene>
    <name evidence="1" type="ORF">TCEB3V08_LOCUS7811</name>
</gene>
<accession>A0A7R9H404</accession>
<dbReference type="AlphaFoldDB" id="A0A7R9H404"/>
<reference evidence="1" key="1">
    <citation type="submission" date="2020-11" db="EMBL/GenBank/DDBJ databases">
        <authorList>
            <person name="Tran Van P."/>
        </authorList>
    </citation>
    <scope>NUCLEOTIDE SEQUENCE</scope>
</reference>
<protein>
    <submittedName>
        <fullName evidence="1">Uncharacterized protein</fullName>
    </submittedName>
</protein>